<accession>A0A1X0BA68</accession>
<keyword evidence="4 8" id="KW-0285">Flavoprotein</keyword>
<keyword evidence="5 8" id="KW-0274">FAD</keyword>
<dbReference type="GO" id="GO:0035999">
    <property type="term" value="P:tetrahydrofolate interconversion"/>
    <property type="evidence" value="ECO:0007669"/>
    <property type="project" value="UniProtKB-UniPathway"/>
</dbReference>
<protein>
    <recommendedName>
        <fullName evidence="8">Methylenetetrahydrofolate reductase</fullName>
    </recommendedName>
</protein>
<comment type="catalytic activity">
    <reaction evidence="7">
        <text>(6S)-5-methyl-5,6,7,8-tetrahydrofolate + NAD(+) = (6R)-5,10-methylene-5,6,7,8-tetrahydrofolate + NADH + H(+)</text>
        <dbReference type="Rhea" id="RHEA:19821"/>
        <dbReference type="ChEBI" id="CHEBI:15378"/>
        <dbReference type="ChEBI" id="CHEBI:15636"/>
        <dbReference type="ChEBI" id="CHEBI:18608"/>
        <dbReference type="ChEBI" id="CHEBI:57540"/>
        <dbReference type="ChEBI" id="CHEBI:57945"/>
        <dbReference type="EC" id="1.5.1.54"/>
    </reaction>
    <physiologicalReaction direction="right-to-left" evidence="7">
        <dbReference type="Rhea" id="RHEA:19823"/>
    </physiologicalReaction>
</comment>
<dbReference type="GO" id="GO:0005829">
    <property type="term" value="C:cytosol"/>
    <property type="evidence" value="ECO:0007669"/>
    <property type="project" value="TreeGrafter"/>
</dbReference>
<comment type="pathway">
    <text evidence="2 8">One-carbon metabolism; tetrahydrofolate interconversion.</text>
</comment>
<keyword evidence="6 8" id="KW-0560">Oxidoreductase</keyword>
<evidence type="ECO:0000256" key="2">
    <source>
        <dbReference type="ARBA" id="ARBA00004777"/>
    </source>
</evidence>
<comment type="similarity">
    <text evidence="3 8">Belongs to the methylenetetrahydrofolate reductase family.</text>
</comment>
<dbReference type="SUPFAM" id="SSF51730">
    <property type="entry name" value="FAD-linked oxidoreductase"/>
    <property type="match status" value="1"/>
</dbReference>
<dbReference type="OrthoDB" id="9812555at2"/>
<dbReference type="PANTHER" id="PTHR45754:SF3">
    <property type="entry name" value="METHYLENETETRAHYDROFOLATE REDUCTASE (NADPH)"/>
    <property type="match status" value="1"/>
</dbReference>
<dbReference type="PANTHER" id="PTHR45754">
    <property type="entry name" value="METHYLENETETRAHYDROFOLATE REDUCTASE"/>
    <property type="match status" value="1"/>
</dbReference>
<dbReference type="InterPro" id="IPR003171">
    <property type="entry name" value="Mehydrof_redctse-like"/>
</dbReference>
<evidence type="ECO:0000313" key="9">
    <source>
        <dbReference type="EMBL" id="ORA39210.1"/>
    </source>
</evidence>
<evidence type="ECO:0000256" key="5">
    <source>
        <dbReference type="ARBA" id="ARBA00022827"/>
    </source>
</evidence>
<dbReference type="UniPathway" id="UPA00193"/>
<dbReference type="GO" id="GO:0009086">
    <property type="term" value="P:methionine biosynthetic process"/>
    <property type="evidence" value="ECO:0007669"/>
    <property type="project" value="TreeGrafter"/>
</dbReference>
<proteinExistence type="inferred from homology"/>
<evidence type="ECO:0000256" key="1">
    <source>
        <dbReference type="ARBA" id="ARBA00001974"/>
    </source>
</evidence>
<dbReference type="STRING" id="1927124.BST13_02795"/>
<dbReference type="GO" id="GO:0106312">
    <property type="term" value="F:methylenetetrahydrofolate reductase (NADH) activity"/>
    <property type="evidence" value="ECO:0007669"/>
    <property type="project" value="UniProtKB-EC"/>
</dbReference>
<gene>
    <name evidence="9" type="ORF">BST13_02795</name>
</gene>
<dbReference type="InterPro" id="IPR029041">
    <property type="entry name" value="FAD-linked_oxidoreductase-like"/>
</dbReference>
<evidence type="ECO:0000256" key="8">
    <source>
        <dbReference type="RuleBase" id="RU003862"/>
    </source>
</evidence>
<dbReference type="AlphaFoldDB" id="A0A1X0BA68"/>
<dbReference type="GO" id="GO:0071949">
    <property type="term" value="F:FAD binding"/>
    <property type="evidence" value="ECO:0007669"/>
    <property type="project" value="TreeGrafter"/>
</dbReference>
<comment type="caution">
    <text evidence="9">The sequence shown here is derived from an EMBL/GenBank/DDBJ whole genome shotgun (WGS) entry which is preliminary data.</text>
</comment>
<organism evidence="9 10">
    <name type="scientific">Mycobacterium aquaticum</name>
    <dbReference type="NCBI Taxonomy" id="1927124"/>
    <lineage>
        <taxon>Bacteria</taxon>
        <taxon>Bacillati</taxon>
        <taxon>Actinomycetota</taxon>
        <taxon>Actinomycetes</taxon>
        <taxon>Mycobacteriales</taxon>
        <taxon>Mycobacteriaceae</taxon>
        <taxon>Mycobacterium</taxon>
    </lineage>
</organism>
<dbReference type="Gene3D" id="3.20.20.220">
    <property type="match status" value="1"/>
</dbReference>
<dbReference type="Pfam" id="PF02219">
    <property type="entry name" value="MTHFR"/>
    <property type="match status" value="1"/>
</dbReference>
<evidence type="ECO:0000256" key="4">
    <source>
        <dbReference type="ARBA" id="ARBA00022630"/>
    </source>
</evidence>
<comment type="cofactor">
    <cofactor evidence="1 8">
        <name>FAD</name>
        <dbReference type="ChEBI" id="CHEBI:57692"/>
    </cofactor>
</comment>
<dbReference type="EMBL" id="MVHF01000002">
    <property type="protein sequence ID" value="ORA39210.1"/>
    <property type="molecule type" value="Genomic_DNA"/>
</dbReference>
<evidence type="ECO:0000256" key="6">
    <source>
        <dbReference type="ARBA" id="ARBA00023002"/>
    </source>
</evidence>
<evidence type="ECO:0000313" key="10">
    <source>
        <dbReference type="Proteomes" id="UP000192448"/>
    </source>
</evidence>
<keyword evidence="10" id="KW-1185">Reference proteome</keyword>
<evidence type="ECO:0000256" key="7">
    <source>
        <dbReference type="ARBA" id="ARBA00048628"/>
    </source>
</evidence>
<sequence>MLNIDQVDPLSRLLQNARLEILPLSGIRETVLASIPEGSTLTITCSPKHGVQRTVETAEFFAAHGYEVIPHLAASQIQDQSHLSQIVARLSASGIDEVFAIGGDGQRAGDSTYSSAADLIEDMLELPGHPSRIGIAGYPEGHPEISSDDLAHALRRKARYASYIVPQMCFDPSIMRTWIESVATTYPALPMVLSAPGAVARRKLMEMSPRIGVGNSVRYLSKNKRTMAKLLLHKMFTPDELLEDVLEDTATATRIVGIHLFSFNQIQETEQWRRQTVQRLTATRSQA</sequence>
<evidence type="ECO:0000256" key="3">
    <source>
        <dbReference type="ARBA" id="ARBA00006743"/>
    </source>
</evidence>
<name>A0A1X0BA68_9MYCO</name>
<dbReference type="Proteomes" id="UP000192448">
    <property type="component" value="Unassembled WGS sequence"/>
</dbReference>
<dbReference type="RefSeq" id="WP_083160386.1">
    <property type="nucleotide sequence ID" value="NZ_MVHF01000002.1"/>
</dbReference>
<reference evidence="9 10" key="1">
    <citation type="submission" date="2017-02" db="EMBL/GenBank/DDBJ databases">
        <title>The new phylogeny of genus Mycobacterium.</title>
        <authorList>
            <person name="Tortoli E."/>
            <person name="Trovato A."/>
            <person name="Cirillo D.M."/>
        </authorList>
    </citation>
    <scope>NUCLEOTIDE SEQUENCE [LARGE SCALE GENOMIC DNA]</scope>
    <source>
        <strain evidence="9 10">RW6</strain>
    </source>
</reference>